<protein>
    <submittedName>
        <fullName evidence="2">Tam domain protein</fullName>
    </submittedName>
</protein>
<dbReference type="EMBL" id="KZ678395">
    <property type="protein sequence ID" value="PSR97058.1"/>
    <property type="molecule type" value="Genomic_DNA"/>
</dbReference>
<comment type="similarity">
    <text evidence="1">Belongs to the methyltransferase superfamily. LaeA methyltransferase family.</text>
</comment>
<sequence>MLITSFDRIADNIDDKESRYAQSLTESVLAYREENGRTYHAYREGAYWFPNDAKEIDRLGLLHEIIRRAMGNVNAFAPWTQSHYPHRVLDVATGTGDWCFDFANEFPQTELIIGTDLSHIQPAEMPPNVVFCIDDSTQEWLDTDLDYVHLRCTNGCWDDAYTQIVQQAFDKLNPGGWFECQETATQTLCCEEGNDDDDEDGSGTIPVNNPFERWLTDLARLSHIVGKPIDDAPRYKAWLEQAGFVDIQERIIKIPLSSWSTDRNQRDVGLLMEEMLPSHLSGLSNAYHSRVNGTSSAELELSLIPVRAALRDRSARLYINLHVVIGRKPENTTL</sequence>
<dbReference type="GO" id="GO:0008168">
    <property type="term" value="F:methyltransferase activity"/>
    <property type="evidence" value="ECO:0007669"/>
    <property type="project" value="TreeGrafter"/>
</dbReference>
<dbReference type="InParanoid" id="A0A2T3AFW4"/>
<evidence type="ECO:0000313" key="3">
    <source>
        <dbReference type="Proteomes" id="UP000241462"/>
    </source>
</evidence>
<dbReference type="CDD" id="cd02440">
    <property type="entry name" value="AdoMet_MTases"/>
    <property type="match status" value="1"/>
</dbReference>
<dbReference type="Proteomes" id="UP000241462">
    <property type="component" value="Unassembled WGS sequence"/>
</dbReference>
<dbReference type="PANTHER" id="PTHR43591">
    <property type="entry name" value="METHYLTRANSFERASE"/>
    <property type="match status" value="1"/>
</dbReference>
<organism evidence="2 3">
    <name type="scientific">Coniella lustricola</name>
    <dbReference type="NCBI Taxonomy" id="2025994"/>
    <lineage>
        <taxon>Eukaryota</taxon>
        <taxon>Fungi</taxon>
        <taxon>Dikarya</taxon>
        <taxon>Ascomycota</taxon>
        <taxon>Pezizomycotina</taxon>
        <taxon>Sordariomycetes</taxon>
        <taxon>Sordariomycetidae</taxon>
        <taxon>Diaporthales</taxon>
        <taxon>Schizoparmaceae</taxon>
        <taxon>Coniella</taxon>
    </lineage>
</organism>
<reference evidence="2 3" key="1">
    <citation type="journal article" date="2018" name="Mycol. Prog.">
        <title>Coniella lustricola, a new species from submerged detritus.</title>
        <authorList>
            <person name="Raudabaugh D.B."/>
            <person name="Iturriaga T."/>
            <person name="Carver A."/>
            <person name="Mondo S."/>
            <person name="Pangilinan J."/>
            <person name="Lipzen A."/>
            <person name="He G."/>
            <person name="Amirebrahimi M."/>
            <person name="Grigoriev I.V."/>
            <person name="Miller A.N."/>
        </authorList>
    </citation>
    <scope>NUCLEOTIDE SEQUENCE [LARGE SCALE GENOMIC DNA]</scope>
    <source>
        <strain evidence="2 3">B22-T-1</strain>
    </source>
</reference>
<name>A0A2T3AFW4_9PEZI</name>
<dbReference type="Gene3D" id="3.40.50.150">
    <property type="entry name" value="Vaccinia Virus protein VP39"/>
    <property type="match status" value="1"/>
</dbReference>
<evidence type="ECO:0000256" key="1">
    <source>
        <dbReference type="ARBA" id="ARBA00038158"/>
    </source>
</evidence>
<accession>A0A2T3AFW4</accession>
<proteinExistence type="inferred from homology"/>
<dbReference type="AlphaFoldDB" id="A0A2T3AFW4"/>
<keyword evidence="3" id="KW-1185">Reference proteome</keyword>
<dbReference type="SUPFAM" id="SSF53335">
    <property type="entry name" value="S-adenosyl-L-methionine-dependent methyltransferases"/>
    <property type="match status" value="1"/>
</dbReference>
<gene>
    <name evidence="2" type="ORF">BD289DRAFT_362971</name>
</gene>
<dbReference type="STRING" id="2025994.A0A2T3AFW4"/>
<dbReference type="PANTHER" id="PTHR43591:SF14">
    <property type="entry name" value="METHYLTRANSFERASE"/>
    <property type="match status" value="1"/>
</dbReference>
<evidence type="ECO:0000313" key="2">
    <source>
        <dbReference type="EMBL" id="PSR97058.1"/>
    </source>
</evidence>
<dbReference type="InterPro" id="IPR029063">
    <property type="entry name" value="SAM-dependent_MTases_sf"/>
</dbReference>
<dbReference type="Pfam" id="PF13489">
    <property type="entry name" value="Methyltransf_23"/>
    <property type="match status" value="1"/>
</dbReference>
<dbReference type="OrthoDB" id="2013972at2759"/>